<dbReference type="PANTHER" id="PTHR33337">
    <property type="entry name" value="GFA DOMAIN-CONTAINING PROTEIN"/>
    <property type="match status" value="1"/>
</dbReference>
<keyword evidence="2" id="KW-0479">Metal-binding</keyword>
<dbReference type="InterPro" id="IPR006913">
    <property type="entry name" value="CENP-V/GFA"/>
</dbReference>
<dbReference type="AlphaFoldDB" id="A0A2K1R2D7"/>
<name>A0A2K1R2D7_9PEZI</name>
<dbReference type="PROSITE" id="PS51891">
    <property type="entry name" value="CENP_V_GFA"/>
    <property type="match status" value="1"/>
</dbReference>
<dbReference type="STRING" id="2082308.A0A2K1R2D7"/>
<dbReference type="InParanoid" id="A0A2K1R2D7"/>
<dbReference type="SUPFAM" id="SSF51316">
    <property type="entry name" value="Mss4-like"/>
    <property type="match status" value="1"/>
</dbReference>
<evidence type="ECO:0000259" key="5">
    <source>
        <dbReference type="PROSITE" id="PS51891"/>
    </source>
</evidence>
<evidence type="ECO:0000256" key="2">
    <source>
        <dbReference type="ARBA" id="ARBA00022723"/>
    </source>
</evidence>
<feature type="domain" description="CENP-V/GFA" evidence="5">
    <location>
        <begin position="11"/>
        <end position="124"/>
    </location>
</feature>
<evidence type="ECO:0000256" key="4">
    <source>
        <dbReference type="ARBA" id="ARBA00023239"/>
    </source>
</evidence>
<dbReference type="Gene3D" id="3.90.1590.10">
    <property type="entry name" value="glutathione-dependent formaldehyde- activating enzyme (gfa)"/>
    <property type="match status" value="1"/>
</dbReference>
<organism evidence="6 7">
    <name type="scientific">Sphaceloma murrayae</name>
    <dbReference type="NCBI Taxonomy" id="2082308"/>
    <lineage>
        <taxon>Eukaryota</taxon>
        <taxon>Fungi</taxon>
        <taxon>Dikarya</taxon>
        <taxon>Ascomycota</taxon>
        <taxon>Pezizomycotina</taxon>
        <taxon>Dothideomycetes</taxon>
        <taxon>Dothideomycetidae</taxon>
        <taxon>Myriangiales</taxon>
        <taxon>Elsinoaceae</taxon>
        <taxon>Sphaceloma</taxon>
    </lineage>
</organism>
<dbReference type="OrthoDB" id="2212170at2759"/>
<keyword evidence="4" id="KW-0456">Lyase</keyword>
<dbReference type="GO" id="GO:0016846">
    <property type="term" value="F:carbon-sulfur lyase activity"/>
    <property type="evidence" value="ECO:0007669"/>
    <property type="project" value="InterPro"/>
</dbReference>
<evidence type="ECO:0000313" key="7">
    <source>
        <dbReference type="Proteomes" id="UP000243797"/>
    </source>
</evidence>
<reference evidence="6 7" key="1">
    <citation type="submission" date="2017-06" db="EMBL/GenBank/DDBJ databases">
        <title>Draft genome sequence of a variant of Elsinoe murrayae.</title>
        <authorList>
            <person name="Cheng Q."/>
        </authorList>
    </citation>
    <scope>NUCLEOTIDE SEQUENCE [LARGE SCALE GENOMIC DNA]</scope>
    <source>
        <strain evidence="6 7">CQ-2017a</strain>
    </source>
</reference>
<dbReference type="Pfam" id="PF04828">
    <property type="entry name" value="GFA"/>
    <property type="match status" value="1"/>
</dbReference>
<dbReference type="PANTHER" id="PTHR33337:SF40">
    <property type="entry name" value="CENP-V_GFA DOMAIN-CONTAINING PROTEIN-RELATED"/>
    <property type="match status" value="1"/>
</dbReference>
<evidence type="ECO:0000313" key="6">
    <source>
        <dbReference type="EMBL" id="PNS21440.1"/>
    </source>
</evidence>
<proteinExistence type="inferred from homology"/>
<dbReference type="GO" id="GO:0046872">
    <property type="term" value="F:metal ion binding"/>
    <property type="evidence" value="ECO:0007669"/>
    <property type="project" value="UniProtKB-KW"/>
</dbReference>
<evidence type="ECO:0000256" key="1">
    <source>
        <dbReference type="ARBA" id="ARBA00005495"/>
    </source>
</evidence>
<evidence type="ECO:0000256" key="3">
    <source>
        <dbReference type="ARBA" id="ARBA00022833"/>
    </source>
</evidence>
<keyword evidence="3" id="KW-0862">Zinc</keyword>
<keyword evidence="7" id="KW-1185">Reference proteome</keyword>
<comment type="similarity">
    <text evidence="1">Belongs to the Gfa family.</text>
</comment>
<dbReference type="InterPro" id="IPR011057">
    <property type="entry name" value="Mss4-like_sf"/>
</dbReference>
<dbReference type="EMBL" id="NKHZ01000011">
    <property type="protein sequence ID" value="PNS21440.1"/>
    <property type="molecule type" value="Genomic_DNA"/>
</dbReference>
<comment type="caution">
    <text evidence="6">The sequence shown here is derived from an EMBL/GenBank/DDBJ whole genome shotgun (WGS) entry which is preliminary data.</text>
</comment>
<dbReference type="Proteomes" id="UP000243797">
    <property type="component" value="Unassembled WGS sequence"/>
</dbReference>
<protein>
    <recommendedName>
        <fullName evidence="5">CENP-V/GFA domain-containing protein</fullName>
    </recommendedName>
</protein>
<gene>
    <name evidence="6" type="ORF">CAC42_1219</name>
</gene>
<sequence>MSDTQSSDETVTGSCLCKAVTYKATGTPMIKTICHCYNCRKASGGPMQGSSVYLKQQVAITGDSALKTYSDPATDSATPFNRLFCTGCGSQMFGWSPLAERMMGQQILAVNTGTLDREFVNAWTPTNEQYCETKGCWVPRLVGEEGMGRFKRSMMGDKAE</sequence>
<accession>A0A2K1R2D7</accession>